<dbReference type="EMBL" id="CAJOBE010001631">
    <property type="protein sequence ID" value="CAF3761006.1"/>
    <property type="molecule type" value="Genomic_DNA"/>
</dbReference>
<dbReference type="SMART" id="SM00209">
    <property type="entry name" value="TSP1"/>
    <property type="match status" value="1"/>
</dbReference>
<dbReference type="AlphaFoldDB" id="A0A814A9J3"/>
<proteinExistence type="predicted"/>
<dbReference type="InterPro" id="IPR000884">
    <property type="entry name" value="TSP1_rpt"/>
</dbReference>
<dbReference type="Proteomes" id="UP000663874">
    <property type="component" value="Unassembled WGS sequence"/>
</dbReference>
<dbReference type="EMBL" id="CAJNOU010000198">
    <property type="protein sequence ID" value="CAF0911695.1"/>
    <property type="molecule type" value="Genomic_DNA"/>
</dbReference>
<gene>
    <name evidence="2" type="ORF">FNK824_LOCUS12801</name>
    <name evidence="1" type="ORF">SEV965_LOCUS6176</name>
</gene>
<evidence type="ECO:0000313" key="3">
    <source>
        <dbReference type="Proteomes" id="UP000663889"/>
    </source>
</evidence>
<dbReference type="Gene3D" id="2.20.100.10">
    <property type="entry name" value="Thrombospondin type-1 (TSP1) repeat"/>
    <property type="match status" value="1"/>
</dbReference>
<sequence length="144" mass="16466">MCIYLNGGLTPDDCDRTEISTWTDFNDWSKCSVKYGEGYRFRKRECKNCIGKDIEIQSYNITTYPIYGLWLSRTPYSTVCDIGIKQCNHSCIPPGSNYGNYTLEQRACGEAHYQSVVGIKETLHDQYAMKGYLAIQEDNILCVP</sequence>
<accession>A0A814A9J3</accession>
<dbReference type="InterPro" id="IPR036383">
    <property type="entry name" value="TSP1_rpt_sf"/>
</dbReference>
<reference evidence="1" key="1">
    <citation type="submission" date="2021-02" db="EMBL/GenBank/DDBJ databases">
        <authorList>
            <person name="Nowell W R."/>
        </authorList>
    </citation>
    <scope>NUCLEOTIDE SEQUENCE</scope>
</reference>
<protein>
    <submittedName>
        <fullName evidence="1">Uncharacterized protein</fullName>
    </submittedName>
</protein>
<name>A0A814A9J3_9BILA</name>
<dbReference type="SUPFAM" id="SSF82895">
    <property type="entry name" value="TSP-1 type 1 repeat"/>
    <property type="match status" value="1"/>
</dbReference>
<organism evidence="1 3">
    <name type="scientific">Rotaria sordida</name>
    <dbReference type="NCBI Taxonomy" id="392033"/>
    <lineage>
        <taxon>Eukaryota</taxon>
        <taxon>Metazoa</taxon>
        <taxon>Spiralia</taxon>
        <taxon>Gnathifera</taxon>
        <taxon>Rotifera</taxon>
        <taxon>Eurotatoria</taxon>
        <taxon>Bdelloidea</taxon>
        <taxon>Philodinida</taxon>
        <taxon>Philodinidae</taxon>
        <taxon>Rotaria</taxon>
    </lineage>
</organism>
<dbReference type="Proteomes" id="UP000663889">
    <property type="component" value="Unassembled WGS sequence"/>
</dbReference>
<dbReference type="PROSITE" id="PS50092">
    <property type="entry name" value="TSP1"/>
    <property type="match status" value="1"/>
</dbReference>
<comment type="caution">
    <text evidence="1">The sequence shown here is derived from an EMBL/GenBank/DDBJ whole genome shotgun (WGS) entry which is preliminary data.</text>
</comment>
<evidence type="ECO:0000313" key="1">
    <source>
        <dbReference type="EMBL" id="CAF0911695.1"/>
    </source>
</evidence>
<evidence type="ECO:0000313" key="2">
    <source>
        <dbReference type="EMBL" id="CAF3761006.1"/>
    </source>
</evidence>